<gene>
    <name evidence="8" type="ORF">OGZ51_12590</name>
</gene>
<dbReference type="GO" id="GO:0005886">
    <property type="term" value="C:plasma membrane"/>
    <property type="evidence" value="ECO:0007669"/>
    <property type="project" value="UniProtKB-SubCell"/>
</dbReference>
<dbReference type="SUPFAM" id="SSF52540">
    <property type="entry name" value="P-loop containing nucleoside triphosphate hydrolases"/>
    <property type="match status" value="1"/>
</dbReference>
<feature type="transmembrane region" description="Helical" evidence="7">
    <location>
        <begin position="66"/>
        <end position="91"/>
    </location>
</feature>
<name>A0A9X4S5R2_9LACT</name>
<dbReference type="Proteomes" id="UP001152614">
    <property type="component" value="Unassembled WGS sequence"/>
</dbReference>
<evidence type="ECO:0000256" key="6">
    <source>
        <dbReference type="ARBA" id="ARBA00023136"/>
    </source>
</evidence>
<accession>A0A9X4S5R2</accession>
<dbReference type="EMBL" id="JAOWLY010000017">
    <property type="protein sequence ID" value="MDG4984983.1"/>
    <property type="molecule type" value="Genomic_DNA"/>
</dbReference>
<evidence type="ECO:0000313" key="9">
    <source>
        <dbReference type="Proteomes" id="UP001152614"/>
    </source>
</evidence>
<dbReference type="NCBIfam" id="NF045973">
    <property type="entry name" value="conju_CD1115"/>
    <property type="match status" value="1"/>
</dbReference>
<keyword evidence="6 7" id="KW-0472">Membrane</keyword>
<dbReference type="RefSeq" id="WP_278229396.1">
    <property type="nucleotide sequence ID" value="NZ_JAOWLY010000017.1"/>
</dbReference>
<evidence type="ECO:0000256" key="4">
    <source>
        <dbReference type="ARBA" id="ARBA00022692"/>
    </source>
</evidence>
<dbReference type="Pfam" id="PF02534">
    <property type="entry name" value="T4SS-DNA_transf"/>
    <property type="match status" value="1"/>
</dbReference>
<comment type="caution">
    <text evidence="8">The sequence shown here is derived from an EMBL/GenBank/DDBJ whole genome shotgun (WGS) entry which is preliminary data.</text>
</comment>
<dbReference type="PANTHER" id="PTHR37937">
    <property type="entry name" value="CONJUGATIVE TRANSFER: DNA TRANSPORT"/>
    <property type="match status" value="1"/>
</dbReference>
<feature type="transmembrane region" description="Helical" evidence="7">
    <location>
        <begin position="17"/>
        <end position="38"/>
    </location>
</feature>
<dbReference type="CDD" id="cd01127">
    <property type="entry name" value="TrwB_TraG_TraD_VirD4"/>
    <property type="match status" value="1"/>
</dbReference>
<dbReference type="PANTHER" id="PTHR37937:SF1">
    <property type="entry name" value="CONJUGATIVE TRANSFER: DNA TRANSPORT"/>
    <property type="match status" value="1"/>
</dbReference>
<keyword evidence="3" id="KW-1003">Cell membrane</keyword>
<reference evidence="8" key="1">
    <citation type="submission" date="2022-10" db="EMBL/GenBank/DDBJ databases">
        <authorList>
            <person name="Turner M.S."/>
            <person name="Huang W."/>
        </authorList>
    </citation>
    <scope>NUCLEOTIDE SEQUENCE</scope>
    <source>
        <strain evidence="8">3</strain>
    </source>
</reference>
<evidence type="ECO:0000256" key="1">
    <source>
        <dbReference type="ARBA" id="ARBA00004651"/>
    </source>
</evidence>
<keyword evidence="4 7" id="KW-0812">Transmembrane</keyword>
<evidence type="ECO:0000313" key="8">
    <source>
        <dbReference type="EMBL" id="MDG4984983.1"/>
    </source>
</evidence>
<protein>
    <submittedName>
        <fullName evidence="8">Type IV secretory system conjugative DNA transfer family protein</fullName>
    </submittedName>
</protein>
<dbReference type="InterPro" id="IPR027417">
    <property type="entry name" value="P-loop_NTPase"/>
</dbReference>
<sequence>MKNQNNSQPYKKKFKPYLILSGFLFILGFAIGNFFWMLPGDSIYSKEIFLTSGDLLGYFNKELWHFFYHPSFAALICGVFFFLVGMLMFVYNNDSGIYRTNVEHGSARLAKEEELEKYRDPEPENNKILSKNVQMGLFNDRLPQKVQKNKSDMVLGDSGAAKTLALIMTNIMQLNASFVITDPDGGLVYRVGAMLKKAKSNIKILDLNTLSNSDTFNIFNYIKTELDIDRVLEAITEGTKSSDNQGEDFWVKAEALLIRAIIAYLWFDGKDNNYTPHLGMISDMLRYLERDDPKKPSPVEEWFKEQNDLHPDNYAYRQWSLFNDLYKSETRASVLGIAASRYSVFDHDQLRDMIRHDSMDIESWNEEQTAVFIAIPETNKSFNFIANIFLATIMETLRAKSDRIRLGREQLAPGKKLLHVRFLIDEFANIGKIANFEEALATFRKREMSFMVILQSLAQIKKMYKNNWEEIVDNCASLIYLGGDDPKTLEFLSKRLGKQTISLRKHSISKGGNGGGSENRDKTGRDLMMGDEIATIDGDECLVFIKKERGFLDRKYYAYEHPRADELARNPGDKNWFNYRRYMNEEEKLLDDVRRGATILNDHGMIQSEIPA</sequence>
<evidence type="ECO:0000256" key="7">
    <source>
        <dbReference type="SAM" id="Phobius"/>
    </source>
</evidence>
<proteinExistence type="inferred from homology"/>
<dbReference type="Gene3D" id="3.40.50.300">
    <property type="entry name" value="P-loop containing nucleotide triphosphate hydrolases"/>
    <property type="match status" value="1"/>
</dbReference>
<evidence type="ECO:0000256" key="2">
    <source>
        <dbReference type="ARBA" id="ARBA00008806"/>
    </source>
</evidence>
<dbReference type="InterPro" id="IPR051539">
    <property type="entry name" value="T4SS-coupling_protein"/>
</dbReference>
<comment type="similarity">
    <text evidence="2">Belongs to the VirD4/TraG family.</text>
</comment>
<evidence type="ECO:0000256" key="3">
    <source>
        <dbReference type="ARBA" id="ARBA00022475"/>
    </source>
</evidence>
<reference evidence="8" key="2">
    <citation type="journal article" date="2023" name="Food Microbiol.">
        <title>Evaluation of the fermentation potential of lactic acid bacteria isolated from herbs, fruits and vegetables as starter cultures in nut-based milk alternatives.</title>
        <authorList>
            <person name="Huang W."/>
            <person name="Dong A."/>
            <person name="Pham H.T."/>
            <person name="Zhou C."/>
            <person name="Huo Z."/>
            <person name="Watjen A.P."/>
            <person name="Prakash S."/>
            <person name="Bang-Berthelsen C.H."/>
            <person name="Turner M.S."/>
        </authorList>
    </citation>
    <scope>NUCLEOTIDE SEQUENCE</scope>
    <source>
        <strain evidence="8">3</strain>
    </source>
</reference>
<dbReference type="InterPro" id="IPR003688">
    <property type="entry name" value="TraG/VirD4"/>
</dbReference>
<dbReference type="AlphaFoldDB" id="A0A9X4S5R2"/>
<keyword evidence="5 7" id="KW-1133">Transmembrane helix</keyword>
<organism evidence="8 9">
    <name type="scientific">Lactococcus lactis</name>
    <dbReference type="NCBI Taxonomy" id="1358"/>
    <lineage>
        <taxon>Bacteria</taxon>
        <taxon>Bacillati</taxon>
        <taxon>Bacillota</taxon>
        <taxon>Bacilli</taxon>
        <taxon>Lactobacillales</taxon>
        <taxon>Streptococcaceae</taxon>
        <taxon>Lactococcus</taxon>
    </lineage>
</organism>
<evidence type="ECO:0000256" key="5">
    <source>
        <dbReference type="ARBA" id="ARBA00022989"/>
    </source>
</evidence>
<comment type="subcellular location">
    <subcellularLocation>
        <location evidence="1">Cell membrane</location>
        <topology evidence="1">Multi-pass membrane protein</topology>
    </subcellularLocation>
</comment>